<reference evidence="1" key="1">
    <citation type="journal article" date="2018" name="Data Brief">
        <title>Genome sequence data from 17 accessions of Ensete ventricosum, a staple food crop for millions in Ethiopia.</title>
        <authorList>
            <person name="Yemataw Z."/>
            <person name="Muzemil S."/>
            <person name="Ambachew D."/>
            <person name="Tripathi L."/>
            <person name="Tesfaye K."/>
            <person name="Chala A."/>
            <person name="Farbos A."/>
            <person name="O'Neill P."/>
            <person name="Moore K."/>
            <person name="Grant M."/>
            <person name="Studholme D.J."/>
        </authorList>
    </citation>
    <scope>NUCLEOTIDE SEQUENCE [LARGE SCALE GENOMIC DNA]</scope>
    <source>
        <tissue evidence="1">Leaf</tissue>
    </source>
</reference>
<organism evidence="1">
    <name type="scientific">Ensete ventricosum</name>
    <name type="common">Abyssinian banana</name>
    <name type="synonym">Musa ensete</name>
    <dbReference type="NCBI Taxonomy" id="4639"/>
    <lineage>
        <taxon>Eukaryota</taxon>
        <taxon>Viridiplantae</taxon>
        <taxon>Streptophyta</taxon>
        <taxon>Embryophyta</taxon>
        <taxon>Tracheophyta</taxon>
        <taxon>Spermatophyta</taxon>
        <taxon>Magnoliopsida</taxon>
        <taxon>Liliopsida</taxon>
        <taxon>Zingiberales</taxon>
        <taxon>Musaceae</taxon>
        <taxon>Ensete</taxon>
    </lineage>
</organism>
<accession>A0A444FH10</accession>
<name>A0A444FH10_ENSVE</name>
<feature type="non-terminal residue" evidence="1">
    <location>
        <position position="1"/>
    </location>
</feature>
<evidence type="ECO:0000313" key="1">
    <source>
        <dbReference type="EMBL" id="RZR73851.1"/>
    </source>
</evidence>
<dbReference type="EMBL" id="KV876036">
    <property type="protein sequence ID" value="RZR73851.1"/>
    <property type="molecule type" value="Genomic_DNA"/>
</dbReference>
<gene>
    <name evidence="1" type="ORF">BHM03_00028885</name>
</gene>
<sequence>IGASTLWIRKRSILVGDIWPCASHVFGRGVRTPTSNRPTDSSIWCRRVLVPSQPPNAPFALPPPSIPAHKNPLPAALFSRASSDDAGHKAPFAIPRIRGQEPRLGARPRLLFVILIANPSPVYPTRLLFSVIWLLQRKRRHLGLFGQLNVKVTDLIDIEDFVYDKVNLSANSSAVQRLSEKGLLDADAIVRTDEATMASLIYPVYP</sequence>
<dbReference type="Proteomes" id="UP000290560">
    <property type="component" value="Unassembled WGS sequence"/>
</dbReference>
<protein>
    <submittedName>
        <fullName evidence="1">Uncharacterized protein</fullName>
    </submittedName>
</protein>
<proteinExistence type="predicted"/>
<dbReference type="AlphaFoldDB" id="A0A444FH10"/>